<keyword evidence="3" id="KW-0479">Metal-binding</keyword>
<dbReference type="GO" id="GO:0003824">
    <property type="term" value="F:catalytic activity"/>
    <property type="evidence" value="ECO:0007669"/>
    <property type="project" value="InterPro"/>
</dbReference>
<dbReference type="GO" id="GO:0031419">
    <property type="term" value="F:cobalamin binding"/>
    <property type="evidence" value="ECO:0007669"/>
    <property type="project" value="InterPro"/>
</dbReference>
<dbReference type="InterPro" id="IPR007197">
    <property type="entry name" value="rSAM"/>
</dbReference>
<dbReference type="PROSITE" id="PS51918">
    <property type="entry name" value="RADICAL_SAM"/>
    <property type="match status" value="1"/>
</dbReference>
<keyword evidence="2" id="KW-0949">S-adenosyl-L-methionine</keyword>
<dbReference type="PANTHER" id="PTHR43409:SF16">
    <property type="entry name" value="SLR0320 PROTEIN"/>
    <property type="match status" value="1"/>
</dbReference>
<organism evidence="9">
    <name type="scientific">hydrothermal vent metagenome</name>
    <dbReference type="NCBI Taxonomy" id="652676"/>
    <lineage>
        <taxon>unclassified sequences</taxon>
        <taxon>metagenomes</taxon>
        <taxon>ecological metagenomes</taxon>
    </lineage>
</organism>
<dbReference type="InterPro" id="IPR051198">
    <property type="entry name" value="BchE-like"/>
</dbReference>
<dbReference type="Pfam" id="PF04055">
    <property type="entry name" value="Radical_SAM"/>
    <property type="match status" value="1"/>
</dbReference>
<dbReference type="PROSITE" id="PS51332">
    <property type="entry name" value="B12_BINDING"/>
    <property type="match status" value="1"/>
</dbReference>
<dbReference type="GO" id="GO:0051536">
    <property type="term" value="F:iron-sulfur cluster binding"/>
    <property type="evidence" value="ECO:0007669"/>
    <property type="project" value="UniProtKB-KW"/>
</dbReference>
<dbReference type="GO" id="GO:0005829">
    <property type="term" value="C:cytosol"/>
    <property type="evidence" value="ECO:0007669"/>
    <property type="project" value="TreeGrafter"/>
</dbReference>
<dbReference type="Pfam" id="PF13311">
    <property type="entry name" value="DUF4080"/>
    <property type="match status" value="1"/>
</dbReference>
<feature type="compositionally biased region" description="Polar residues" evidence="6">
    <location>
        <begin position="478"/>
        <end position="491"/>
    </location>
</feature>
<dbReference type="InterPro" id="IPR006638">
    <property type="entry name" value="Elp3/MiaA/NifB-like_rSAM"/>
</dbReference>
<dbReference type="InterPro" id="IPR058240">
    <property type="entry name" value="rSAM_sf"/>
</dbReference>
<dbReference type="CDD" id="cd01335">
    <property type="entry name" value="Radical_SAM"/>
    <property type="match status" value="1"/>
</dbReference>
<dbReference type="SFLD" id="SFLDS00029">
    <property type="entry name" value="Radical_SAM"/>
    <property type="match status" value="1"/>
</dbReference>
<dbReference type="GO" id="GO:0046872">
    <property type="term" value="F:metal ion binding"/>
    <property type="evidence" value="ECO:0007669"/>
    <property type="project" value="UniProtKB-KW"/>
</dbReference>
<evidence type="ECO:0000259" key="7">
    <source>
        <dbReference type="PROSITE" id="PS51332"/>
    </source>
</evidence>
<gene>
    <name evidence="9" type="ORF">MNBD_GAMMA26-2615</name>
</gene>
<dbReference type="InterPro" id="IPR006158">
    <property type="entry name" value="Cobalamin-bd"/>
</dbReference>
<feature type="domain" description="Radical SAM core" evidence="8">
    <location>
        <begin position="158"/>
        <end position="393"/>
    </location>
</feature>
<dbReference type="Gene3D" id="3.80.30.20">
    <property type="entry name" value="tm_1862 like domain"/>
    <property type="match status" value="1"/>
</dbReference>
<dbReference type="InterPro" id="IPR023404">
    <property type="entry name" value="rSAM_horseshoe"/>
</dbReference>
<dbReference type="SUPFAM" id="SSF102114">
    <property type="entry name" value="Radical SAM enzymes"/>
    <property type="match status" value="1"/>
</dbReference>
<keyword evidence="4" id="KW-0408">Iron</keyword>
<evidence type="ECO:0000256" key="1">
    <source>
        <dbReference type="ARBA" id="ARBA00001966"/>
    </source>
</evidence>
<dbReference type="InterPro" id="IPR025288">
    <property type="entry name" value="DUF4080"/>
</dbReference>
<keyword evidence="5" id="KW-0411">Iron-sulfur</keyword>
<name>A0A3B1BHW5_9ZZZZ</name>
<protein>
    <submittedName>
        <fullName evidence="9">Mg-protoporphyrin IX monomethyl ester oxidative cyclase</fullName>
    </submittedName>
</protein>
<dbReference type="Gene3D" id="3.40.50.280">
    <property type="entry name" value="Cobalamin-binding domain"/>
    <property type="match status" value="1"/>
</dbReference>
<dbReference type="PANTHER" id="PTHR43409">
    <property type="entry name" value="ANAEROBIC MAGNESIUM-PROTOPORPHYRIN IX MONOMETHYL ESTER CYCLASE-RELATED"/>
    <property type="match status" value="1"/>
</dbReference>
<sequence>MTVILTTLNARFSHSSLGLRYLLANMGELQNESEIIEFTIQMRPIDIAEKLLARQPKIIGIGVYIWNIEESTRPDAILKQVARWVKIVLGGPEVSFEHGEQVIVAQADYVMCGLSDRSFGRLCQQILNGPQPLMKIHPSDSTPITELALPYAFYTDDDIKNRVIYVEASRGCPFKCEFCLSSLDKTAYPFELDTFLAEMERLYERGARRFKFVDRTFNLKVESSIRIMTFFLDRLDEKLFLHFELIPDHLPERLKEVIKRFPAGSLQFEIGVQSFNPEVQHNISRRQDNQKSADNILWLSQESHAHMHTDLIIGLPGEDISSIQQSFDTLVNLTPHEIQVGILKRLRGTPLIRHTETYQLRFNPYPPYNILSTSLIDFATLQRLSRFTRYWDLIANSGRFPNTLPLILADSPFSNFLALSDWLFATTRQTHKIALPKLFEYLHSGSQALFDIEKEVIEKTLRNDFTASGIKGYPKFLNTPTTPARNESRQAVTPKRQSRHLNSD</sequence>
<dbReference type="EMBL" id="UOFX01000008">
    <property type="protein sequence ID" value="VAX05775.1"/>
    <property type="molecule type" value="Genomic_DNA"/>
</dbReference>
<proteinExistence type="predicted"/>
<reference evidence="9" key="1">
    <citation type="submission" date="2018-06" db="EMBL/GenBank/DDBJ databases">
        <authorList>
            <person name="Zhirakovskaya E."/>
        </authorList>
    </citation>
    <scope>NUCLEOTIDE SEQUENCE</scope>
</reference>
<evidence type="ECO:0000256" key="2">
    <source>
        <dbReference type="ARBA" id="ARBA00022691"/>
    </source>
</evidence>
<dbReference type="Pfam" id="PF02310">
    <property type="entry name" value="B12-binding"/>
    <property type="match status" value="1"/>
</dbReference>
<dbReference type="SMART" id="SM00729">
    <property type="entry name" value="Elp3"/>
    <property type="match status" value="1"/>
</dbReference>
<dbReference type="SFLD" id="SFLDG01082">
    <property type="entry name" value="B12-binding_domain_containing"/>
    <property type="match status" value="1"/>
</dbReference>
<evidence type="ECO:0000259" key="8">
    <source>
        <dbReference type="PROSITE" id="PS51918"/>
    </source>
</evidence>
<evidence type="ECO:0000256" key="4">
    <source>
        <dbReference type="ARBA" id="ARBA00023004"/>
    </source>
</evidence>
<feature type="domain" description="B12-binding" evidence="7">
    <location>
        <begin position="1"/>
        <end position="133"/>
    </location>
</feature>
<evidence type="ECO:0000313" key="9">
    <source>
        <dbReference type="EMBL" id="VAX05775.1"/>
    </source>
</evidence>
<evidence type="ECO:0000256" key="6">
    <source>
        <dbReference type="SAM" id="MobiDB-lite"/>
    </source>
</evidence>
<feature type="region of interest" description="Disordered" evidence="6">
    <location>
        <begin position="476"/>
        <end position="504"/>
    </location>
</feature>
<dbReference type="AlphaFoldDB" id="A0A3B1BHW5"/>
<comment type="cofactor">
    <cofactor evidence="1">
        <name>[4Fe-4S] cluster</name>
        <dbReference type="ChEBI" id="CHEBI:49883"/>
    </cofactor>
</comment>
<evidence type="ECO:0000256" key="3">
    <source>
        <dbReference type="ARBA" id="ARBA00022723"/>
    </source>
</evidence>
<accession>A0A3B1BHW5</accession>
<evidence type="ECO:0000256" key="5">
    <source>
        <dbReference type="ARBA" id="ARBA00023014"/>
    </source>
</evidence>